<name>A0A517P7L6_9PLAN</name>
<gene>
    <name evidence="2" type="ORF">CA12_14530</name>
</gene>
<dbReference type="InterPro" id="IPR029052">
    <property type="entry name" value="Metallo-depent_PP-like"/>
</dbReference>
<dbReference type="EMBL" id="CP036265">
    <property type="protein sequence ID" value="QDT15368.1"/>
    <property type="molecule type" value="Genomic_DNA"/>
</dbReference>
<proteinExistence type="predicted"/>
<accession>A0A517P7L6</accession>
<dbReference type="AlphaFoldDB" id="A0A517P7L6"/>
<evidence type="ECO:0000313" key="3">
    <source>
        <dbReference type="Proteomes" id="UP000318741"/>
    </source>
</evidence>
<protein>
    <recommendedName>
        <fullName evidence="4">Calcineurin-like phosphoesterase domain-containing protein</fullName>
    </recommendedName>
</protein>
<dbReference type="KEGG" id="acaf:CA12_14530"/>
<evidence type="ECO:0000256" key="1">
    <source>
        <dbReference type="SAM" id="MobiDB-lite"/>
    </source>
</evidence>
<dbReference type="RefSeq" id="WP_145358173.1">
    <property type="nucleotide sequence ID" value="NZ_CP036265.1"/>
</dbReference>
<dbReference type="SUPFAM" id="SSF56300">
    <property type="entry name" value="Metallo-dependent phosphatases"/>
    <property type="match status" value="1"/>
</dbReference>
<dbReference type="Proteomes" id="UP000318741">
    <property type="component" value="Chromosome"/>
</dbReference>
<organism evidence="2 3">
    <name type="scientific">Alienimonas californiensis</name>
    <dbReference type="NCBI Taxonomy" id="2527989"/>
    <lineage>
        <taxon>Bacteria</taxon>
        <taxon>Pseudomonadati</taxon>
        <taxon>Planctomycetota</taxon>
        <taxon>Planctomycetia</taxon>
        <taxon>Planctomycetales</taxon>
        <taxon>Planctomycetaceae</taxon>
        <taxon>Alienimonas</taxon>
    </lineage>
</organism>
<sequence>MPSLLCLAVLCVPPAEGVPPAKALPRTDGAAAGAAISAVRWGYGPAGPEQLALRWETDRPAASAVRFGPPGAPAEERRVEGERRRHEVTVPAGRTGAYQVSGPDGWSSPAPLPAAPAEELRVAFVANWQGRPDLSALLADDPHLLVSAGDQVADLHSGCGEGAVACTAPFARLIDDYPALFRSVPYLPTLGNHDRQIRERGPEPPAEPVYDVDAVALRAFFTLPSEPEWRWRLTLPEFGLRLTSVDLNHTSDVGTTWQSCHAFDAGSEQLNWFEDRPAEEAAFRVTVYNERNATVRGLAGGRWGAALEGETCVIAGFGHFAERAEPPGSAVFLNTSLHGRGDRYPDPHTRFLAGEDGYVLLRIARGGPMTAELKNLDGETLDAVRFPR</sequence>
<feature type="region of interest" description="Disordered" evidence="1">
    <location>
        <begin position="67"/>
        <end position="86"/>
    </location>
</feature>
<keyword evidence="3" id="KW-1185">Reference proteome</keyword>
<feature type="compositionally biased region" description="Basic and acidic residues" evidence="1">
    <location>
        <begin position="74"/>
        <end position="86"/>
    </location>
</feature>
<evidence type="ECO:0000313" key="2">
    <source>
        <dbReference type="EMBL" id="QDT15368.1"/>
    </source>
</evidence>
<dbReference type="OrthoDB" id="9804511at2"/>
<evidence type="ECO:0008006" key="4">
    <source>
        <dbReference type="Google" id="ProtNLM"/>
    </source>
</evidence>
<reference evidence="2 3" key="1">
    <citation type="submission" date="2019-02" db="EMBL/GenBank/DDBJ databases">
        <title>Deep-cultivation of Planctomycetes and their phenomic and genomic characterization uncovers novel biology.</title>
        <authorList>
            <person name="Wiegand S."/>
            <person name="Jogler M."/>
            <person name="Boedeker C."/>
            <person name="Pinto D."/>
            <person name="Vollmers J."/>
            <person name="Rivas-Marin E."/>
            <person name="Kohn T."/>
            <person name="Peeters S.H."/>
            <person name="Heuer A."/>
            <person name="Rast P."/>
            <person name="Oberbeckmann S."/>
            <person name="Bunk B."/>
            <person name="Jeske O."/>
            <person name="Meyerdierks A."/>
            <person name="Storesund J.E."/>
            <person name="Kallscheuer N."/>
            <person name="Luecker S."/>
            <person name="Lage O.M."/>
            <person name="Pohl T."/>
            <person name="Merkel B.J."/>
            <person name="Hornburger P."/>
            <person name="Mueller R.-W."/>
            <person name="Bruemmer F."/>
            <person name="Labrenz M."/>
            <person name="Spormann A.M."/>
            <person name="Op den Camp H."/>
            <person name="Overmann J."/>
            <person name="Amann R."/>
            <person name="Jetten M.S.M."/>
            <person name="Mascher T."/>
            <person name="Medema M.H."/>
            <person name="Devos D.P."/>
            <person name="Kaster A.-K."/>
            <person name="Ovreas L."/>
            <person name="Rohde M."/>
            <person name="Galperin M.Y."/>
            <person name="Jogler C."/>
        </authorList>
    </citation>
    <scope>NUCLEOTIDE SEQUENCE [LARGE SCALE GENOMIC DNA]</scope>
    <source>
        <strain evidence="2 3">CA12</strain>
    </source>
</reference>